<dbReference type="InterPro" id="IPR019587">
    <property type="entry name" value="Polyketide_cyclase/dehydratase"/>
</dbReference>
<dbReference type="CDD" id="cd07822">
    <property type="entry name" value="SRPBCC_4"/>
    <property type="match status" value="1"/>
</dbReference>
<dbReference type="RefSeq" id="WP_352887119.1">
    <property type="nucleotide sequence ID" value="NZ_JBEPIJ010000002.1"/>
</dbReference>
<evidence type="ECO:0000313" key="2">
    <source>
        <dbReference type="Proteomes" id="UP001465331"/>
    </source>
</evidence>
<name>A0ABV2A6T7_9GAMM</name>
<comment type="caution">
    <text evidence="1">The sequence shown here is derived from an EMBL/GenBank/DDBJ whole genome shotgun (WGS) entry which is preliminary data.</text>
</comment>
<dbReference type="Gene3D" id="3.30.530.20">
    <property type="match status" value="1"/>
</dbReference>
<accession>A0ABV2A6T7</accession>
<evidence type="ECO:0000313" key="1">
    <source>
        <dbReference type="EMBL" id="MES0872869.1"/>
    </source>
</evidence>
<dbReference type="Pfam" id="PF10604">
    <property type="entry name" value="Polyketide_cyc2"/>
    <property type="match status" value="1"/>
</dbReference>
<gene>
    <name evidence="1" type="ORF">ABSH63_02405</name>
</gene>
<organism evidence="1 2">
    <name type="scientific">Sinimarinibacterium thermocellulolyticum</name>
    <dbReference type="NCBI Taxonomy" id="3170016"/>
    <lineage>
        <taxon>Bacteria</taxon>
        <taxon>Pseudomonadati</taxon>
        <taxon>Pseudomonadota</taxon>
        <taxon>Gammaproteobacteria</taxon>
        <taxon>Nevskiales</taxon>
        <taxon>Nevskiaceae</taxon>
        <taxon>Sinimarinibacterium</taxon>
    </lineage>
</organism>
<dbReference type="InterPro" id="IPR023393">
    <property type="entry name" value="START-like_dom_sf"/>
</dbReference>
<dbReference type="SUPFAM" id="SSF55961">
    <property type="entry name" value="Bet v1-like"/>
    <property type="match status" value="1"/>
</dbReference>
<keyword evidence="2" id="KW-1185">Reference proteome</keyword>
<reference evidence="1 2" key="1">
    <citation type="submission" date="2024-06" db="EMBL/GenBank/DDBJ databases">
        <authorList>
            <person name="Li Z."/>
            <person name="Jiang Y."/>
        </authorList>
    </citation>
    <scope>NUCLEOTIDE SEQUENCE [LARGE SCALE GENOMIC DNA]</scope>
    <source>
        <strain evidence="1 2">HSW-8</strain>
    </source>
</reference>
<dbReference type="EMBL" id="JBEPIJ010000002">
    <property type="protein sequence ID" value="MES0872869.1"/>
    <property type="molecule type" value="Genomic_DNA"/>
</dbReference>
<protein>
    <submittedName>
        <fullName evidence="1">SRPBCC domain-containing protein</fullName>
    </submittedName>
</protein>
<sequence length="146" mass="16670">MFTVDRTLDIDAPADVVWQVLTDFAHYGEWNPFVPEARCELRPGGAIEMQVKLRDKPQFQREWVHSVGPGQTFSYRMKPVPLGALRSERVQMLQALGPNRTRYISHFELAGWLQPLVSAIFGEAMRQGFEAMALGLKRQAEAKARR</sequence>
<proteinExistence type="predicted"/>
<dbReference type="Proteomes" id="UP001465331">
    <property type="component" value="Unassembled WGS sequence"/>
</dbReference>